<keyword evidence="8" id="KW-1133">Transmembrane helix</keyword>
<evidence type="ECO:0000256" key="12">
    <source>
        <dbReference type="RuleBase" id="RU003832"/>
    </source>
</evidence>
<keyword evidence="4 12" id="KW-0328">Glycosyltransferase</keyword>
<name>E9HRK9_DAPPU</name>
<evidence type="ECO:0000256" key="9">
    <source>
        <dbReference type="ARBA" id="ARBA00023034"/>
    </source>
</evidence>
<feature type="domain" description="Fucosyltransferase C-terminal" evidence="13">
    <location>
        <begin position="102"/>
        <end position="279"/>
    </location>
</feature>
<evidence type="ECO:0000259" key="14">
    <source>
        <dbReference type="Pfam" id="PF17039"/>
    </source>
</evidence>
<feature type="non-terminal residue" evidence="15">
    <location>
        <position position="298"/>
    </location>
</feature>
<dbReference type="PhylomeDB" id="E9HRK9"/>
<dbReference type="UniPathway" id="UPA00378"/>
<comment type="subcellular location">
    <subcellularLocation>
        <location evidence="1 12">Golgi apparatus</location>
        <location evidence="1 12">Golgi stack membrane</location>
        <topology evidence="1 12">Single-pass type II membrane protein</topology>
    </subcellularLocation>
</comment>
<dbReference type="SUPFAM" id="SSF53756">
    <property type="entry name" value="UDP-Glycosyltransferase/glycogen phosphorylase"/>
    <property type="match status" value="1"/>
</dbReference>
<evidence type="ECO:0000256" key="1">
    <source>
        <dbReference type="ARBA" id="ARBA00004447"/>
    </source>
</evidence>
<dbReference type="GO" id="GO:0008417">
    <property type="term" value="F:fucosyltransferase activity"/>
    <property type="evidence" value="ECO:0007669"/>
    <property type="project" value="InterPro"/>
</dbReference>
<feature type="domain" description="Fucosyltransferase N-terminal" evidence="14">
    <location>
        <begin position="1"/>
        <end position="82"/>
    </location>
</feature>
<keyword evidence="7" id="KW-0735">Signal-anchor</keyword>
<dbReference type="InterPro" id="IPR055270">
    <property type="entry name" value="Glyco_tran_10_C"/>
</dbReference>
<evidence type="ECO:0000313" key="16">
    <source>
        <dbReference type="Proteomes" id="UP000000305"/>
    </source>
</evidence>
<evidence type="ECO:0000256" key="11">
    <source>
        <dbReference type="ARBA" id="ARBA00023180"/>
    </source>
</evidence>
<dbReference type="Gene3D" id="3.40.50.11660">
    <property type="entry name" value="Glycosyl transferase family 10, C-terminal domain"/>
    <property type="match status" value="1"/>
</dbReference>
<dbReference type="InterPro" id="IPR001503">
    <property type="entry name" value="Glyco_trans_10"/>
</dbReference>
<keyword evidence="10" id="KW-0472">Membrane</keyword>
<keyword evidence="11" id="KW-0325">Glycoprotein</keyword>
<dbReference type="Proteomes" id="UP000000305">
    <property type="component" value="Unassembled WGS sequence"/>
</dbReference>
<dbReference type="InterPro" id="IPR038577">
    <property type="entry name" value="GT10-like_C_sf"/>
</dbReference>
<keyword evidence="5 12" id="KW-0808">Transferase</keyword>
<dbReference type="EMBL" id="GL732737">
    <property type="protein sequence ID" value="EFX65640.1"/>
    <property type="molecule type" value="Genomic_DNA"/>
</dbReference>
<evidence type="ECO:0000256" key="5">
    <source>
        <dbReference type="ARBA" id="ARBA00022679"/>
    </source>
</evidence>
<dbReference type="Pfam" id="PF17039">
    <property type="entry name" value="Glyco_tran_10_N"/>
    <property type="match status" value="1"/>
</dbReference>
<dbReference type="InParanoid" id="E9HRK9"/>
<keyword evidence="16" id="KW-1185">Reference proteome</keyword>
<dbReference type="HOGENOM" id="CLU_032075_3_0_1"/>
<gene>
    <name evidence="15" type="ORF">DAPPUDRAFT_65379</name>
</gene>
<dbReference type="KEGG" id="dpx:DAPPUDRAFT_65379"/>
<evidence type="ECO:0000313" key="15">
    <source>
        <dbReference type="EMBL" id="EFX65640.1"/>
    </source>
</evidence>
<evidence type="ECO:0000256" key="4">
    <source>
        <dbReference type="ARBA" id="ARBA00022676"/>
    </source>
</evidence>
<accession>E9HRK9</accession>
<sequence length="298" mass="34595">CVTTTDRRLLNDSDAVIFHARDLHPNDLPPPGQRRPHQNFVFFLLESPMHTDLKMLQMPLFQNYFNRTMTYRLDSEVVNTYGRIRTFNPATIASSVQMNLTVKNRTAAWFVSNCKTSSQREFLVRNLSNFIPVDVYGSCRNNGSNQHTCVNRADCNVMLGRYYRFYLSFENSLCPDYVTEKLYRTLMHDTVPVVYGGANYSLYLPEGSYVNARDFNSPENLVNHLKELMINDELYLSYFRWKQRNTVELGHLNGWCSLCRLLNDRNDAEKKSYADIAAWWSGQLTNQTCFTPPPTSLV</sequence>
<dbReference type="Pfam" id="PF00852">
    <property type="entry name" value="Glyco_transf_10"/>
    <property type="match status" value="1"/>
</dbReference>
<organism evidence="15 16">
    <name type="scientific">Daphnia pulex</name>
    <name type="common">Water flea</name>
    <dbReference type="NCBI Taxonomy" id="6669"/>
    <lineage>
        <taxon>Eukaryota</taxon>
        <taxon>Metazoa</taxon>
        <taxon>Ecdysozoa</taxon>
        <taxon>Arthropoda</taxon>
        <taxon>Crustacea</taxon>
        <taxon>Branchiopoda</taxon>
        <taxon>Diplostraca</taxon>
        <taxon>Cladocera</taxon>
        <taxon>Anomopoda</taxon>
        <taxon>Daphniidae</taxon>
        <taxon>Daphnia</taxon>
    </lineage>
</organism>
<dbReference type="STRING" id="6669.E9HRK9"/>
<evidence type="ECO:0000256" key="2">
    <source>
        <dbReference type="ARBA" id="ARBA00004922"/>
    </source>
</evidence>
<evidence type="ECO:0000256" key="10">
    <source>
        <dbReference type="ARBA" id="ARBA00023136"/>
    </source>
</evidence>
<evidence type="ECO:0000256" key="6">
    <source>
        <dbReference type="ARBA" id="ARBA00022692"/>
    </source>
</evidence>
<keyword evidence="6 12" id="KW-0812">Transmembrane</keyword>
<dbReference type="OrthoDB" id="427096at2759"/>
<dbReference type="OMA" id="LPRIMIW"/>
<dbReference type="AlphaFoldDB" id="E9HRK9"/>
<evidence type="ECO:0000256" key="8">
    <source>
        <dbReference type="ARBA" id="ARBA00022989"/>
    </source>
</evidence>
<comment type="pathway">
    <text evidence="2">Protein modification; protein glycosylation.</text>
</comment>
<dbReference type="GO" id="GO:0032580">
    <property type="term" value="C:Golgi cisterna membrane"/>
    <property type="evidence" value="ECO:0007669"/>
    <property type="project" value="UniProtKB-SubCell"/>
</dbReference>
<dbReference type="eggNOG" id="KOG2619">
    <property type="taxonomic scope" value="Eukaryota"/>
</dbReference>
<proteinExistence type="inferred from homology"/>
<evidence type="ECO:0000259" key="13">
    <source>
        <dbReference type="Pfam" id="PF00852"/>
    </source>
</evidence>
<evidence type="ECO:0000256" key="7">
    <source>
        <dbReference type="ARBA" id="ARBA00022968"/>
    </source>
</evidence>
<comment type="similarity">
    <text evidence="3 12">Belongs to the glycosyltransferase 10 family.</text>
</comment>
<dbReference type="InterPro" id="IPR031481">
    <property type="entry name" value="Glyco_tran_10_N"/>
</dbReference>
<reference evidence="15 16" key="1">
    <citation type="journal article" date="2011" name="Science">
        <title>The ecoresponsive genome of Daphnia pulex.</title>
        <authorList>
            <person name="Colbourne J.K."/>
            <person name="Pfrender M.E."/>
            <person name="Gilbert D."/>
            <person name="Thomas W.K."/>
            <person name="Tucker A."/>
            <person name="Oakley T.H."/>
            <person name="Tokishita S."/>
            <person name="Aerts A."/>
            <person name="Arnold G.J."/>
            <person name="Basu M.K."/>
            <person name="Bauer D.J."/>
            <person name="Caceres C.E."/>
            <person name="Carmel L."/>
            <person name="Casola C."/>
            <person name="Choi J.H."/>
            <person name="Detter J.C."/>
            <person name="Dong Q."/>
            <person name="Dusheyko S."/>
            <person name="Eads B.D."/>
            <person name="Frohlich T."/>
            <person name="Geiler-Samerotte K.A."/>
            <person name="Gerlach D."/>
            <person name="Hatcher P."/>
            <person name="Jogdeo S."/>
            <person name="Krijgsveld J."/>
            <person name="Kriventseva E.V."/>
            <person name="Kultz D."/>
            <person name="Laforsch C."/>
            <person name="Lindquist E."/>
            <person name="Lopez J."/>
            <person name="Manak J.R."/>
            <person name="Muller J."/>
            <person name="Pangilinan J."/>
            <person name="Patwardhan R.P."/>
            <person name="Pitluck S."/>
            <person name="Pritham E.J."/>
            <person name="Rechtsteiner A."/>
            <person name="Rho M."/>
            <person name="Rogozin I.B."/>
            <person name="Sakarya O."/>
            <person name="Salamov A."/>
            <person name="Schaack S."/>
            <person name="Shapiro H."/>
            <person name="Shiga Y."/>
            <person name="Skalitzky C."/>
            <person name="Smith Z."/>
            <person name="Souvorov A."/>
            <person name="Sung W."/>
            <person name="Tang Z."/>
            <person name="Tsuchiya D."/>
            <person name="Tu H."/>
            <person name="Vos H."/>
            <person name="Wang M."/>
            <person name="Wolf Y.I."/>
            <person name="Yamagata H."/>
            <person name="Yamada T."/>
            <person name="Ye Y."/>
            <person name="Shaw J.R."/>
            <person name="Andrews J."/>
            <person name="Crease T.J."/>
            <person name="Tang H."/>
            <person name="Lucas S.M."/>
            <person name="Robertson H.M."/>
            <person name="Bork P."/>
            <person name="Koonin E.V."/>
            <person name="Zdobnov E.M."/>
            <person name="Grigoriev I.V."/>
            <person name="Lynch M."/>
            <person name="Boore J.L."/>
        </authorList>
    </citation>
    <scope>NUCLEOTIDE SEQUENCE [LARGE SCALE GENOMIC DNA]</scope>
</reference>
<dbReference type="PANTHER" id="PTHR48438:SF1">
    <property type="entry name" value="ALPHA-(1,3)-FUCOSYLTRANSFERASE C-RELATED"/>
    <property type="match status" value="1"/>
</dbReference>
<keyword evidence="9 12" id="KW-0333">Golgi apparatus</keyword>
<evidence type="ECO:0000256" key="3">
    <source>
        <dbReference type="ARBA" id="ARBA00008919"/>
    </source>
</evidence>
<dbReference type="PANTHER" id="PTHR48438">
    <property type="entry name" value="ALPHA-(1,3)-FUCOSYLTRANSFERASE C-RELATED"/>
    <property type="match status" value="1"/>
</dbReference>
<protein>
    <recommendedName>
        <fullName evidence="12">Fucosyltransferase</fullName>
        <ecNumber evidence="12">2.4.1.-</ecNumber>
    </recommendedName>
</protein>
<dbReference type="FunFam" id="3.40.50.11660:FF:000014">
    <property type="entry name" value="Uncharacterized protein"/>
    <property type="match status" value="1"/>
</dbReference>
<dbReference type="EC" id="2.4.1.-" evidence="12"/>